<evidence type="ECO:0000313" key="3">
    <source>
        <dbReference type="Proteomes" id="UP000380867"/>
    </source>
</evidence>
<dbReference type="RefSeq" id="WP_149690384.1">
    <property type="nucleotide sequence ID" value="NZ_SDPQ02000003.1"/>
</dbReference>
<dbReference type="OrthoDB" id="3828498at2"/>
<sequence length="134" mass="13445">MTASRTPTSEASTGELIAQATDDISTLIRNELQLAKHDLATSGKRLGVGAGMFGMAGTMALYGLGALIAAGILGIAEVLDAWLAALIVGGGLFVLAGLAGLVGKMRVSRVAEPPKERVASVKADVAAARRGAAS</sequence>
<feature type="transmembrane region" description="Helical" evidence="1">
    <location>
        <begin position="46"/>
        <end position="75"/>
    </location>
</feature>
<feature type="transmembrane region" description="Helical" evidence="1">
    <location>
        <begin position="81"/>
        <end position="102"/>
    </location>
</feature>
<dbReference type="EMBL" id="SDPQ02000003">
    <property type="protein sequence ID" value="KAA1395732.1"/>
    <property type="molecule type" value="Genomic_DNA"/>
</dbReference>
<accession>A0A5M4FCW1</accession>
<dbReference type="Proteomes" id="UP000380867">
    <property type="component" value="Unassembled WGS sequence"/>
</dbReference>
<comment type="caution">
    <text evidence="2">The sequence shown here is derived from an EMBL/GenBank/DDBJ whole genome shotgun (WGS) entry which is preliminary data.</text>
</comment>
<evidence type="ECO:0000313" key="2">
    <source>
        <dbReference type="EMBL" id="KAA1395732.1"/>
    </source>
</evidence>
<reference evidence="2" key="1">
    <citation type="submission" date="2019-09" db="EMBL/GenBank/DDBJ databases">
        <authorList>
            <person name="Li J."/>
        </authorList>
    </citation>
    <scope>NUCLEOTIDE SEQUENCE [LARGE SCALE GENOMIC DNA]</scope>
    <source>
        <strain evidence="2">JCM 14732</strain>
    </source>
</reference>
<organism evidence="2 3">
    <name type="scientific">Aeromicrobium ginsengisoli</name>
    <dbReference type="NCBI Taxonomy" id="363867"/>
    <lineage>
        <taxon>Bacteria</taxon>
        <taxon>Bacillati</taxon>
        <taxon>Actinomycetota</taxon>
        <taxon>Actinomycetes</taxon>
        <taxon>Propionibacteriales</taxon>
        <taxon>Nocardioidaceae</taxon>
        <taxon>Aeromicrobium</taxon>
    </lineage>
</organism>
<gene>
    <name evidence="2" type="ORF">ESP70_016465</name>
</gene>
<keyword evidence="1" id="KW-1133">Transmembrane helix</keyword>
<keyword evidence="3" id="KW-1185">Reference proteome</keyword>
<keyword evidence="1" id="KW-0472">Membrane</keyword>
<dbReference type="Pfam" id="PF07332">
    <property type="entry name" value="Phage_holin_3_6"/>
    <property type="match status" value="1"/>
</dbReference>
<keyword evidence="1" id="KW-0812">Transmembrane</keyword>
<protein>
    <submittedName>
        <fullName evidence="2">Phage holin family protein</fullName>
    </submittedName>
</protein>
<proteinExistence type="predicted"/>
<dbReference type="InterPro" id="IPR009937">
    <property type="entry name" value="Phage_holin_3_6"/>
</dbReference>
<dbReference type="AlphaFoldDB" id="A0A5M4FCW1"/>
<evidence type="ECO:0000256" key="1">
    <source>
        <dbReference type="SAM" id="Phobius"/>
    </source>
</evidence>
<name>A0A5M4FCW1_9ACTN</name>